<feature type="compositionally biased region" description="Basic and acidic residues" evidence="1">
    <location>
        <begin position="85"/>
        <end position="95"/>
    </location>
</feature>
<dbReference type="AlphaFoldDB" id="A0A2V1ECX0"/>
<proteinExistence type="predicted"/>
<evidence type="ECO:0000313" key="3">
    <source>
        <dbReference type="Proteomes" id="UP000244855"/>
    </source>
</evidence>
<feature type="compositionally biased region" description="Low complexity" evidence="1">
    <location>
        <begin position="57"/>
        <end position="78"/>
    </location>
</feature>
<keyword evidence="3" id="KW-1185">Reference proteome</keyword>
<evidence type="ECO:0008006" key="4">
    <source>
        <dbReference type="Google" id="ProtNLM"/>
    </source>
</evidence>
<organism evidence="2 3">
    <name type="scientific">Periconia macrospinosa</name>
    <dbReference type="NCBI Taxonomy" id="97972"/>
    <lineage>
        <taxon>Eukaryota</taxon>
        <taxon>Fungi</taxon>
        <taxon>Dikarya</taxon>
        <taxon>Ascomycota</taxon>
        <taxon>Pezizomycotina</taxon>
        <taxon>Dothideomycetes</taxon>
        <taxon>Pleosporomycetidae</taxon>
        <taxon>Pleosporales</taxon>
        <taxon>Massarineae</taxon>
        <taxon>Periconiaceae</taxon>
        <taxon>Periconia</taxon>
    </lineage>
</organism>
<protein>
    <recommendedName>
        <fullName evidence="4">Glycosyl transferase CAP10 domain-containing protein</fullName>
    </recommendedName>
</protein>
<evidence type="ECO:0000313" key="2">
    <source>
        <dbReference type="EMBL" id="PVI07879.1"/>
    </source>
</evidence>
<feature type="compositionally biased region" description="Basic and acidic residues" evidence="1">
    <location>
        <begin position="15"/>
        <end position="30"/>
    </location>
</feature>
<name>A0A2V1ECX0_9PLEO</name>
<dbReference type="Proteomes" id="UP000244855">
    <property type="component" value="Unassembled WGS sequence"/>
</dbReference>
<reference evidence="2 3" key="1">
    <citation type="journal article" date="2018" name="Sci. Rep.">
        <title>Comparative genomics provides insights into the lifestyle and reveals functional heterogeneity of dark septate endophytic fungi.</title>
        <authorList>
            <person name="Knapp D.G."/>
            <person name="Nemeth J.B."/>
            <person name="Barry K."/>
            <person name="Hainaut M."/>
            <person name="Henrissat B."/>
            <person name="Johnson J."/>
            <person name="Kuo A."/>
            <person name="Lim J.H.P."/>
            <person name="Lipzen A."/>
            <person name="Nolan M."/>
            <person name="Ohm R.A."/>
            <person name="Tamas L."/>
            <person name="Grigoriev I.V."/>
            <person name="Spatafora J.W."/>
            <person name="Nagy L.G."/>
            <person name="Kovacs G.M."/>
        </authorList>
    </citation>
    <scope>NUCLEOTIDE SEQUENCE [LARGE SCALE GENOMIC DNA]</scope>
    <source>
        <strain evidence="2 3">DSE2036</strain>
    </source>
</reference>
<feature type="region of interest" description="Disordered" evidence="1">
    <location>
        <begin position="1"/>
        <end position="95"/>
    </location>
</feature>
<dbReference type="OrthoDB" id="202415at2759"/>
<gene>
    <name evidence="2" type="ORF">DM02DRAFT_666349</name>
</gene>
<dbReference type="EMBL" id="KZ805302">
    <property type="protein sequence ID" value="PVI07879.1"/>
    <property type="molecule type" value="Genomic_DNA"/>
</dbReference>
<sequence>MEFFRGPQVSEDAGEFAHAHVDMEKHEHHFYTPPLENQRRDIQESSNGEYGGVAGTDDSSGDSSDNSSVDSSVDSFVDSNDDNDERARRVAETGKEWATRALNRNDALIYVYRLLLEYARIKDDRREILGWVEDLLEEDGKSDGPI</sequence>
<evidence type="ECO:0000256" key="1">
    <source>
        <dbReference type="SAM" id="MobiDB-lite"/>
    </source>
</evidence>
<accession>A0A2V1ECX0</accession>